<feature type="region of interest" description="Disordered" evidence="1">
    <location>
        <begin position="1"/>
        <end position="35"/>
    </location>
</feature>
<dbReference type="EMBL" id="CP000786">
    <property type="protein sequence ID" value="ABZ96311.1"/>
    <property type="molecule type" value="Genomic_DNA"/>
</dbReference>
<evidence type="ECO:0000313" key="2">
    <source>
        <dbReference type="EMBL" id="ABZ96311.1"/>
    </source>
</evidence>
<accession>B0SJY9</accession>
<dbReference type="KEGG" id="lbi:LEPBI_I0166"/>
<protein>
    <submittedName>
        <fullName evidence="2">Uncharacterized protein</fullName>
    </submittedName>
</protein>
<evidence type="ECO:0000256" key="1">
    <source>
        <dbReference type="SAM" id="MobiDB-lite"/>
    </source>
</evidence>
<gene>
    <name evidence="2" type="ordered locus">LEPBI_I0166</name>
</gene>
<keyword evidence="3" id="KW-1185">Reference proteome</keyword>
<name>B0SJY9_LEPBP</name>
<dbReference type="HOGENOM" id="CLU_3185346_0_0_12"/>
<proteinExistence type="predicted"/>
<dbReference type="Proteomes" id="UP000001847">
    <property type="component" value="Chromosome I"/>
</dbReference>
<reference evidence="2 3" key="1">
    <citation type="journal article" date="2008" name="PLoS ONE">
        <title>Genome sequence of the saprophyte Leptospira biflexa provides insights into the evolution of Leptospira and the pathogenesis of leptospirosis.</title>
        <authorList>
            <person name="Picardeau M."/>
            <person name="Bulach D.M."/>
            <person name="Bouchier C."/>
            <person name="Zuerner R.L."/>
            <person name="Zidane N."/>
            <person name="Wilson P.J."/>
            <person name="Creno S."/>
            <person name="Kuczek E.S."/>
            <person name="Bommezzadri S."/>
            <person name="Davis J.C."/>
            <person name="McGrath A."/>
            <person name="Johnson M.J."/>
            <person name="Boursaux-Eude C."/>
            <person name="Seemann T."/>
            <person name="Rouy Z."/>
            <person name="Coppel R.L."/>
            <person name="Rood J.I."/>
            <person name="Lajus A."/>
            <person name="Davies J.K."/>
            <person name="Medigue C."/>
            <person name="Adler B."/>
        </authorList>
    </citation>
    <scope>NUCLEOTIDE SEQUENCE [LARGE SCALE GENOMIC DNA]</scope>
    <source>
        <strain evidence="3">Patoc 1 / ATCC 23582 / Paris</strain>
    </source>
</reference>
<evidence type="ECO:0000313" key="3">
    <source>
        <dbReference type="Proteomes" id="UP000001847"/>
    </source>
</evidence>
<dbReference type="AlphaFoldDB" id="B0SJY9"/>
<organism evidence="2 3">
    <name type="scientific">Leptospira biflexa serovar Patoc (strain Patoc 1 / ATCC 23582 / Paris)</name>
    <dbReference type="NCBI Taxonomy" id="456481"/>
    <lineage>
        <taxon>Bacteria</taxon>
        <taxon>Pseudomonadati</taxon>
        <taxon>Spirochaetota</taxon>
        <taxon>Spirochaetia</taxon>
        <taxon>Leptospirales</taxon>
        <taxon>Leptospiraceae</taxon>
        <taxon>Leptospira</taxon>
    </lineage>
</organism>
<sequence length="46" mass="4984">MEKSNQIGNRNIRRNGVGDAPKGISNHNVKIGKPNGVESEARITIL</sequence>